<reference evidence="2 3" key="1">
    <citation type="submission" date="2015-06" db="EMBL/GenBank/DDBJ databases">
        <title>Genome sequence of Mycobacterium kumamotonense strain Roo.</title>
        <authorList>
            <person name="Greninger A.L."/>
            <person name="Cunningham G."/>
            <person name="Miller S."/>
        </authorList>
    </citation>
    <scope>NUCLEOTIDE SEQUENCE [LARGE SCALE GENOMIC DNA]</scope>
    <source>
        <strain evidence="2 3">Roo</strain>
    </source>
</reference>
<proteinExistence type="predicted"/>
<evidence type="ECO:0000313" key="2">
    <source>
        <dbReference type="EMBL" id="OBY33440.1"/>
    </source>
</evidence>
<keyword evidence="3" id="KW-1185">Reference proteome</keyword>
<gene>
    <name evidence="2" type="ORF">ACT18_00340</name>
</gene>
<name>A0A1B8SL71_9MYCO</name>
<dbReference type="Proteomes" id="UP000092668">
    <property type="component" value="Unassembled WGS sequence"/>
</dbReference>
<dbReference type="AlphaFoldDB" id="A0A1B8SL71"/>
<accession>A0A1B8SL71</accession>
<dbReference type="EMBL" id="LFOE01000001">
    <property type="protein sequence ID" value="OBY33440.1"/>
    <property type="molecule type" value="Genomic_DNA"/>
</dbReference>
<evidence type="ECO:0000256" key="1">
    <source>
        <dbReference type="SAM" id="MobiDB-lite"/>
    </source>
</evidence>
<organism evidence="2 3">
    <name type="scientific">Mycolicibacter kumamotonensis</name>
    <dbReference type="NCBI Taxonomy" id="354243"/>
    <lineage>
        <taxon>Bacteria</taxon>
        <taxon>Bacillati</taxon>
        <taxon>Actinomycetota</taxon>
        <taxon>Actinomycetes</taxon>
        <taxon>Mycobacteriales</taxon>
        <taxon>Mycobacteriaceae</taxon>
        <taxon>Mycolicibacter</taxon>
    </lineage>
</organism>
<feature type="region of interest" description="Disordered" evidence="1">
    <location>
        <begin position="89"/>
        <end position="109"/>
    </location>
</feature>
<evidence type="ECO:0000313" key="3">
    <source>
        <dbReference type="Proteomes" id="UP000092668"/>
    </source>
</evidence>
<feature type="compositionally biased region" description="Basic and acidic residues" evidence="1">
    <location>
        <begin position="89"/>
        <end position="98"/>
    </location>
</feature>
<sequence>MASKTFLEHWNNLGINFPDVDLPKHSILHEGHLSKEQLLMEAIGIEAHQLDIPVEQLVAHYADDLARARELDALTADFRERKNHELEQHLREFRENRRAKQARRAMSGR</sequence>
<protein>
    <submittedName>
        <fullName evidence="2">Uncharacterized protein</fullName>
    </submittedName>
</protein>
<dbReference type="RefSeq" id="WP_065286702.1">
    <property type="nucleotide sequence ID" value="NZ_LFOE01000001.1"/>
</dbReference>
<comment type="caution">
    <text evidence="2">The sequence shown here is derived from an EMBL/GenBank/DDBJ whole genome shotgun (WGS) entry which is preliminary data.</text>
</comment>